<dbReference type="SUPFAM" id="SSF56645">
    <property type="entry name" value="Acyl-CoA dehydrogenase NM domain-like"/>
    <property type="match status" value="1"/>
</dbReference>
<dbReference type="CDD" id="cd00567">
    <property type="entry name" value="ACAD"/>
    <property type="match status" value="1"/>
</dbReference>
<proteinExistence type="inferred from homology"/>
<reference evidence="7 8" key="1">
    <citation type="submission" date="2017-05" db="EMBL/GenBank/DDBJ databases">
        <authorList>
            <person name="Song R."/>
            <person name="Chenine A.L."/>
            <person name="Ruprecht R.M."/>
        </authorList>
    </citation>
    <scope>NUCLEOTIDE SEQUENCE [LARGE SCALE GENOMIC DNA]</scope>
    <source>
        <strain evidence="7 8">DSM 26136</strain>
    </source>
</reference>
<comment type="similarity">
    <text evidence="2">Belongs to the acyl-CoA dehydrogenase family.</text>
</comment>
<evidence type="ECO:0000259" key="6">
    <source>
        <dbReference type="Pfam" id="PF02770"/>
    </source>
</evidence>
<accession>A0A1Y0ERP8</accession>
<name>A0A1Y0ERP8_9BURK</name>
<evidence type="ECO:0000256" key="3">
    <source>
        <dbReference type="ARBA" id="ARBA00022630"/>
    </source>
</evidence>
<dbReference type="InterPro" id="IPR009075">
    <property type="entry name" value="AcylCo_DH/oxidase_C"/>
</dbReference>
<dbReference type="Pfam" id="PF00441">
    <property type="entry name" value="Acyl-CoA_dh_1"/>
    <property type="match status" value="1"/>
</dbReference>
<dbReference type="Proteomes" id="UP000196138">
    <property type="component" value="Chromosome"/>
</dbReference>
<feature type="domain" description="Acyl-CoA oxidase/dehydrogenase middle" evidence="6">
    <location>
        <begin position="137"/>
        <end position="227"/>
    </location>
</feature>
<evidence type="ECO:0000256" key="1">
    <source>
        <dbReference type="ARBA" id="ARBA00001974"/>
    </source>
</evidence>
<dbReference type="KEGG" id="cser:CCO03_16110"/>
<dbReference type="PIRSF" id="PIRSF016578">
    <property type="entry name" value="HsaA"/>
    <property type="match status" value="1"/>
</dbReference>
<dbReference type="GO" id="GO:0050660">
    <property type="term" value="F:flavin adenine dinucleotide binding"/>
    <property type="evidence" value="ECO:0007669"/>
    <property type="project" value="InterPro"/>
</dbReference>
<organism evidence="7 8">
    <name type="scientific">Comamonas serinivorans</name>
    <dbReference type="NCBI Taxonomy" id="1082851"/>
    <lineage>
        <taxon>Bacteria</taxon>
        <taxon>Pseudomonadati</taxon>
        <taxon>Pseudomonadota</taxon>
        <taxon>Betaproteobacteria</taxon>
        <taxon>Burkholderiales</taxon>
        <taxon>Comamonadaceae</taxon>
        <taxon>Comamonas</taxon>
    </lineage>
</organism>
<dbReference type="Gene3D" id="1.10.540.10">
    <property type="entry name" value="Acyl-CoA dehydrogenase/oxidase, N-terminal domain"/>
    <property type="match status" value="1"/>
</dbReference>
<protein>
    <submittedName>
        <fullName evidence="7">Acyl-CoA dehydrogenase</fullName>
    </submittedName>
</protein>
<dbReference type="InterPro" id="IPR052547">
    <property type="entry name" value="Mito_Isobutyryl-CoADH"/>
</dbReference>
<dbReference type="InterPro" id="IPR046373">
    <property type="entry name" value="Acyl-CoA_Oxase/DH_mid-dom_sf"/>
</dbReference>
<evidence type="ECO:0000256" key="4">
    <source>
        <dbReference type="ARBA" id="ARBA00022827"/>
    </source>
</evidence>
<keyword evidence="4" id="KW-0274">FAD</keyword>
<feature type="domain" description="Acyl-CoA dehydrogenase/oxidase C-terminal" evidence="5">
    <location>
        <begin position="263"/>
        <end position="373"/>
    </location>
</feature>
<dbReference type="PANTHER" id="PTHR43831">
    <property type="entry name" value="ISOBUTYRYL-COA DEHYDROGENASE"/>
    <property type="match status" value="1"/>
</dbReference>
<dbReference type="GO" id="GO:0016627">
    <property type="term" value="F:oxidoreductase activity, acting on the CH-CH group of donors"/>
    <property type="evidence" value="ECO:0007669"/>
    <property type="project" value="InterPro"/>
</dbReference>
<dbReference type="InterPro" id="IPR037069">
    <property type="entry name" value="AcylCoA_DH/ox_N_sf"/>
</dbReference>
<dbReference type="RefSeq" id="WP_087282686.1">
    <property type="nucleotide sequence ID" value="NZ_CP021455.1"/>
</dbReference>
<evidence type="ECO:0000313" key="7">
    <source>
        <dbReference type="EMBL" id="ARU05989.1"/>
    </source>
</evidence>
<dbReference type="InterPro" id="IPR009100">
    <property type="entry name" value="AcylCoA_DH/oxidase_NM_dom_sf"/>
</dbReference>
<dbReference type="SUPFAM" id="SSF47203">
    <property type="entry name" value="Acyl-CoA dehydrogenase C-terminal domain-like"/>
    <property type="match status" value="1"/>
</dbReference>
<evidence type="ECO:0000313" key="8">
    <source>
        <dbReference type="Proteomes" id="UP000196138"/>
    </source>
</evidence>
<keyword evidence="3" id="KW-0285">Flavoprotein</keyword>
<dbReference type="Gene3D" id="2.40.110.10">
    <property type="entry name" value="Butyryl-CoA Dehydrogenase, subunit A, domain 2"/>
    <property type="match status" value="1"/>
</dbReference>
<evidence type="ECO:0000256" key="2">
    <source>
        <dbReference type="ARBA" id="ARBA00009347"/>
    </source>
</evidence>
<dbReference type="InterPro" id="IPR006091">
    <property type="entry name" value="Acyl-CoA_Oxase/DH_mid-dom"/>
</dbReference>
<dbReference type="PANTHER" id="PTHR43831:SF1">
    <property type="entry name" value="ISOBUTYRYL-COA DEHYDROGENASE, MITOCHONDRIAL"/>
    <property type="match status" value="1"/>
</dbReference>
<evidence type="ECO:0000259" key="5">
    <source>
        <dbReference type="Pfam" id="PF00441"/>
    </source>
</evidence>
<dbReference type="AlphaFoldDB" id="A0A1Y0ERP8"/>
<comment type="cofactor">
    <cofactor evidence="1">
        <name>FAD</name>
        <dbReference type="ChEBI" id="CHEBI:57692"/>
    </cofactor>
</comment>
<dbReference type="OrthoDB" id="7316074at2"/>
<keyword evidence="8" id="KW-1185">Reference proteome</keyword>
<sequence>MNAALSPLQLAQTLAAQFAERAALHDERASFPHDNFSELAAAGLLSLAASPHLLQHPDRSAGLSIALPTQGASLATLSQVIGTLGEACPATALVLAMQYIQHRSLSRASSRWPVQLARRVVQTANPQVALINSLRVEPELGTPARGGLPATTARRSGEGWVLSGRKIYSTGAPGLRWLAVWARTDETPPRVGTFLVDAQRPGVRIEHSWNHLGLRASGSHDIVFEGVHLPADHAVDIRPPQAWQGGNADLQAEMAVFLGQIYSGVARAAHRWTLGFLRERTPASLGAPLATLPRVQEAVGRIERLLTVNALLIAQLAQRVDAGDVPSATESGLVKVQVTEAAVQAVHEALALTSNHGLSRRNPLERHLRDVLCGPVHTPQVDSVHVAAGREALAL</sequence>
<dbReference type="Pfam" id="PF02770">
    <property type="entry name" value="Acyl-CoA_dh_M"/>
    <property type="match status" value="1"/>
</dbReference>
<dbReference type="EMBL" id="CP021455">
    <property type="protein sequence ID" value="ARU05989.1"/>
    <property type="molecule type" value="Genomic_DNA"/>
</dbReference>
<dbReference type="Gene3D" id="1.20.140.10">
    <property type="entry name" value="Butyryl-CoA Dehydrogenase, subunit A, domain 3"/>
    <property type="match status" value="1"/>
</dbReference>
<gene>
    <name evidence="7" type="ORF">CCO03_16110</name>
</gene>
<dbReference type="InterPro" id="IPR036250">
    <property type="entry name" value="AcylCo_DH-like_C"/>
</dbReference>